<dbReference type="AlphaFoldDB" id="A0A5B7KKC7"/>
<evidence type="ECO:0000256" key="1">
    <source>
        <dbReference type="SAM" id="MobiDB-lite"/>
    </source>
</evidence>
<dbReference type="EMBL" id="VSRR010144080">
    <property type="protein sequence ID" value="MPD05035.1"/>
    <property type="molecule type" value="Genomic_DNA"/>
</dbReference>
<feature type="compositionally biased region" description="Polar residues" evidence="1">
    <location>
        <begin position="11"/>
        <end position="20"/>
    </location>
</feature>
<reference evidence="2 3" key="1">
    <citation type="submission" date="2019-05" db="EMBL/GenBank/DDBJ databases">
        <title>Another draft genome of Portunus trituberculatus and its Hox gene families provides insights of decapod evolution.</title>
        <authorList>
            <person name="Jeong J.-H."/>
            <person name="Song I."/>
            <person name="Kim S."/>
            <person name="Choi T."/>
            <person name="Kim D."/>
            <person name="Ryu S."/>
            <person name="Kim W."/>
        </authorList>
    </citation>
    <scope>NUCLEOTIDE SEQUENCE [LARGE SCALE GENOMIC DNA]</scope>
    <source>
        <tissue evidence="2">Muscle</tissue>
    </source>
</reference>
<proteinExistence type="predicted"/>
<evidence type="ECO:0000313" key="3">
    <source>
        <dbReference type="Proteomes" id="UP000324222"/>
    </source>
</evidence>
<protein>
    <submittedName>
        <fullName evidence="2">Uncharacterized protein</fullName>
    </submittedName>
</protein>
<feature type="region of interest" description="Disordered" evidence="1">
    <location>
        <begin position="1"/>
        <end position="20"/>
    </location>
</feature>
<keyword evidence="3" id="KW-1185">Reference proteome</keyword>
<comment type="caution">
    <text evidence="2">The sequence shown here is derived from an EMBL/GenBank/DDBJ whole genome shotgun (WGS) entry which is preliminary data.</text>
</comment>
<gene>
    <name evidence="2" type="ORF">E2C01_100755</name>
</gene>
<sequence length="78" mass="9216">MTSAVRVLSGSHASRTTTAQSRVLQREDQLGLYTEELHCWLSSLVRPRFVSQIEIWWTEVKDGERKMPCKCRSHRWLR</sequence>
<accession>A0A5B7KKC7</accession>
<evidence type="ECO:0000313" key="2">
    <source>
        <dbReference type="EMBL" id="MPD05035.1"/>
    </source>
</evidence>
<organism evidence="2 3">
    <name type="scientific">Portunus trituberculatus</name>
    <name type="common">Swimming crab</name>
    <name type="synonym">Neptunus trituberculatus</name>
    <dbReference type="NCBI Taxonomy" id="210409"/>
    <lineage>
        <taxon>Eukaryota</taxon>
        <taxon>Metazoa</taxon>
        <taxon>Ecdysozoa</taxon>
        <taxon>Arthropoda</taxon>
        <taxon>Crustacea</taxon>
        <taxon>Multicrustacea</taxon>
        <taxon>Malacostraca</taxon>
        <taxon>Eumalacostraca</taxon>
        <taxon>Eucarida</taxon>
        <taxon>Decapoda</taxon>
        <taxon>Pleocyemata</taxon>
        <taxon>Brachyura</taxon>
        <taxon>Eubrachyura</taxon>
        <taxon>Portunoidea</taxon>
        <taxon>Portunidae</taxon>
        <taxon>Portuninae</taxon>
        <taxon>Portunus</taxon>
    </lineage>
</organism>
<dbReference type="Proteomes" id="UP000324222">
    <property type="component" value="Unassembled WGS sequence"/>
</dbReference>
<name>A0A5B7KKC7_PORTR</name>